<dbReference type="EMBL" id="JARKNE010000003">
    <property type="protein sequence ID" value="KAK5841357.1"/>
    <property type="molecule type" value="Genomic_DNA"/>
</dbReference>
<keyword evidence="4" id="KW-1185">Reference proteome</keyword>
<gene>
    <name evidence="3" type="ORF">PVK06_010267</name>
</gene>
<feature type="coiled-coil region" evidence="1">
    <location>
        <begin position="227"/>
        <end position="261"/>
    </location>
</feature>
<accession>A0ABR0QR90</accession>
<protein>
    <submittedName>
        <fullName evidence="3">Uncharacterized protein</fullName>
    </submittedName>
</protein>
<evidence type="ECO:0000313" key="3">
    <source>
        <dbReference type="EMBL" id="KAK5841357.1"/>
    </source>
</evidence>
<dbReference type="Proteomes" id="UP001358586">
    <property type="component" value="Chromosome 3"/>
</dbReference>
<proteinExistence type="predicted"/>
<organism evidence="3 4">
    <name type="scientific">Gossypium arboreum</name>
    <name type="common">Tree cotton</name>
    <name type="synonym">Gossypium nanking</name>
    <dbReference type="NCBI Taxonomy" id="29729"/>
    <lineage>
        <taxon>Eukaryota</taxon>
        <taxon>Viridiplantae</taxon>
        <taxon>Streptophyta</taxon>
        <taxon>Embryophyta</taxon>
        <taxon>Tracheophyta</taxon>
        <taxon>Spermatophyta</taxon>
        <taxon>Magnoliopsida</taxon>
        <taxon>eudicotyledons</taxon>
        <taxon>Gunneridae</taxon>
        <taxon>Pentapetalae</taxon>
        <taxon>rosids</taxon>
        <taxon>malvids</taxon>
        <taxon>Malvales</taxon>
        <taxon>Malvaceae</taxon>
        <taxon>Malvoideae</taxon>
        <taxon>Gossypium</taxon>
    </lineage>
</organism>
<sequence>MAYRRRQGLSKSSTFKEEILHHLPDATSSSSPFDSDSLAAPALHASSAARDIDSPVLSNVEPTRSKGFNACEDSINDSKGFWGVLARKAKAILDDDNVLQDTETRGRVLDASTASQKQQGAESYRRMDHPAIRRGLDRLNTSLNQIGHSFEKTFEEGRTIVESKTQDIIHETRKLQIRRKGNSPMAHNQFTGFNSTVQPPMQLQNQTNHDNQLKASRDVAMATAAKAKLLLRELKTVKADLAFAKERCAQLEEENKLLRESREKGDNPADDDLIRLQLETLLAEKGRLAHENSIYARENRFLREIIEYHQLSMQDVVYLDEGAEEVAPVGSPINFPLSKMLSGDYTPELEVLDPSSCPSKPRIRSPSPSPSQPRIRSPSPSLSRPRIRSPSPSLSQPRIRSPSPSLSQPRIRSPSPSQPRIRSPSPSQPRIRSPSSCRQQPMLTKEISPHLSQPAEEARCKETTPPHVSNSKTNVPPSSTH</sequence>
<evidence type="ECO:0000256" key="2">
    <source>
        <dbReference type="SAM" id="MobiDB-lite"/>
    </source>
</evidence>
<reference evidence="3 4" key="1">
    <citation type="submission" date="2023-03" db="EMBL/GenBank/DDBJ databases">
        <title>WGS of Gossypium arboreum.</title>
        <authorList>
            <person name="Yu D."/>
        </authorList>
    </citation>
    <scope>NUCLEOTIDE SEQUENCE [LARGE SCALE GENOMIC DNA]</scope>
    <source>
        <tissue evidence="3">Leaf</tissue>
    </source>
</reference>
<name>A0ABR0QR90_GOSAR</name>
<feature type="compositionally biased region" description="Polar residues" evidence="2">
    <location>
        <begin position="466"/>
        <end position="481"/>
    </location>
</feature>
<keyword evidence="1" id="KW-0175">Coiled coil</keyword>
<evidence type="ECO:0000256" key="1">
    <source>
        <dbReference type="SAM" id="Coils"/>
    </source>
</evidence>
<dbReference type="PANTHER" id="PTHR31016">
    <property type="entry name" value="OS04G0228100 PROTEIN"/>
    <property type="match status" value="1"/>
</dbReference>
<comment type="caution">
    <text evidence="3">The sequence shown here is derived from an EMBL/GenBank/DDBJ whole genome shotgun (WGS) entry which is preliminary data.</text>
</comment>
<evidence type="ECO:0000313" key="4">
    <source>
        <dbReference type="Proteomes" id="UP001358586"/>
    </source>
</evidence>
<feature type="compositionally biased region" description="Low complexity" evidence="2">
    <location>
        <begin position="354"/>
        <end position="441"/>
    </location>
</feature>
<dbReference type="PANTHER" id="PTHR31016:SF20">
    <property type="entry name" value="HEAT-INDUCIBLE TRANSCRIPTION REPRESSOR-RELATED"/>
    <property type="match status" value="1"/>
</dbReference>
<feature type="region of interest" description="Disordered" evidence="2">
    <location>
        <begin position="353"/>
        <end position="481"/>
    </location>
</feature>